<evidence type="ECO:0000256" key="1">
    <source>
        <dbReference type="SAM" id="MobiDB-lite"/>
    </source>
</evidence>
<reference evidence="2" key="1">
    <citation type="submission" date="2024-05" db="EMBL/GenBank/DDBJ databases">
        <title>30 novel species of actinomycetes from the DSMZ collection.</title>
        <authorList>
            <person name="Nouioui I."/>
        </authorList>
    </citation>
    <scope>NUCLEOTIDE SEQUENCE</scope>
    <source>
        <strain evidence="2">DSM 40712</strain>
    </source>
</reference>
<dbReference type="EMBL" id="JAVRFH010000145">
    <property type="protein sequence ID" value="MDT0616437.1"/>
    <property type="molecule type" value="Genomic_DNA"/>
</dbReference>
<proteinExistence type="predicted"/>
<accession>A0ABU3B1V7</accession>
<dbReference type="Proteomes" id="UP001180724">
    <property type="component" value="Unassembled WGS sequence"/>
</dbReference>
<dbReference type="RefSeq" id="WP_311585880.1">
    <property type="nucleotide sequence ID" value="NZ_JAVRFH010000145.1"/>
</dbReference>
<comment type="caution">
    <text evidence="2">The sequence shown here is derived from an EMBL/GenBank/DDBJ whole genome shotgun (WGS) entry which is preliminary data.</text>
</comment>
<keyword evidence="3" id="KW-1185">Reference proteome</keyword>
<sequence>MPYQRPAQVPLTNCSWCGRQVQAARVGQRGTPLASSPVGLCEQCLSLGWADDLQYQGSVEVWPWGAVRTLRAALPEEPFHPSGCALCGREDAVEQPWWPGDHRDGSGGDDPIVLRLCDVCPGLLELVDAPGRDGLWCARHEHACMVGMRALLWRRAGVEEGIPSARKARKRPRLTALHRDVLARAPFSQDHQDSRWWLVRLAHLFDHRLIAEVRDGGEEARGLVRATSDLERDLDDQLDALHRPGPVWDGERVLEPAPPAGWTGRRCAGGRITQCRRLPAVAGGSRRHSVVVGGSPPAEVTTTGTS</sequence>
<protein>
    <submittedName>
        <fullName evidence="2">Uncharacterized protein</fullName>
    </submittedName>
</protein>
<gene>
    <name evidence="2" type="ORF">RM812_40835</name>
</gene>
<feature type="region of interest" description="Disordered" evidence="1">
    <location>
        <begin position="287"/>
        <end position="306"/>
    </location>
</feature>
<evidence type="ECO:0000313" key="3">
    <source>
        <dbReference type="Proteomes" id="UP001180724"/>
    </source>
</evidence>
<name>A0ABU3B1V7_9ACTN</name>
<evidence type="ECO:0000313" key="2">
    <source>
        <dbReference type="EMBL" id="MDT0616437.1"/>
    </source>
</evidence>
<organism evidence="2 3">
    <name type="scientific">Streptomyces lancefieldiae</name>
    <dbReference type="NCBI Taxonomy" id="3075520"/>
    <lineage>
        <taxon>Bacteria</taxon>
        <taxon>Bacillati</taxon>
        <taxon>Actinomycetota</taxon>
        <taxon>Actinomycetes</taxon>
        <taxon>Kitasatosporales</taxon>
        <taxon>Streptomycetaceae</taxon>
        <taxon>Streptomyces</taxon>
    </lineage>
</organism>